<organism evidence="2 3">
    <name type="scientific">Haematococcus lacustris</name>
    <name type="common">Green alga</name>
    <name type="synonym">Haematococcus pluvialis</name>
    <dbReference type="NCBI Taxonomy" id="44745"/>
    <lineage>
        <taxon>Eukaryota</taxon>
        <taxon>Viridiplantae</taxon>
        <taxon>Chlorophyta</taxon>
        <taxon>core chlorophytes</taxon>
        <taxon>Chlorophyceae</taxon>
        <taxon>CS clade</taxon>
        <taxon>Chlamydomonadales</taxon>
        <taxon>Haematococcaceae</taxon>
        <taxon>Haematococcus</taxon>
    </lineage>
</organism>
<dbReference type="EMBL" id="BLLF01003809">
    <property type="protein sequence ID" value="GFH28267.1"/>
    <property type="molecule type" value="Genomic_DNA"/>
</dbReference>
<comment type="caution">
    <text evidence="2">The sequence shown here is derived from an EMBL/GenBank/DDBJ whole genome shotgun (WGS) entry which is preliminary data.</text>
</comment>
<reference evidence="2 3" key="1">
    <citation type="submission" date="2020-02" db="EMBL/GenBank/DDBJ databases">
        <title>Draft genome sequence of Haematococcus lacustris strain NIES-144.</title>
        <authorList>
            <person name="Morimoto D."/>
            <person name="Nakagawa S."/>
            <person name="Yoshida T."/>
            <person name="Sawayama S."/>
        </authorList>
    </citation>
    <scope>NUCLEOTIDE SEQUENCE [LARGE SCALE GENOMIC DNA]</scope>
    <source>
        <strain evidence="2 3">NIES-144</strain>
    </source>
</reference>
<feature type="non-terminal residue" evidence="2">
    <location>
        <position position="1"/>
    </location>
</feature>
<dbReference type="AlphaFoldDB" id="A0A6A0A7L7"/>
<sequence length="74" mass="7986">MDIEDGSKPGDKKKKKSGAGATSSVPGLGVVRHSLKRGDRTTNQKKRKVVKLAKAVARAEKVDVRISSTQQRKS</sequence>
<evidence type="ECO:0000313" key="2">
    <source>
        <dbReference type="EMBL" id="GFH28267.1"/>
    </source>
</evidence>
<feature type="region of interest" description="Disordered" evidence="1">
    <location>
        <begin position="1"/>
        <end position="49"/>
    </location>
</feature>
<name>A0A6A0A7L7_HAELA</name>
<gene>
    <name evidence="2" type="ORF">HaLaN_26735</name>
</gene>
<feature type="compositionally biased region" description="Basic and acidic residues" evidence="1">
    <location>
        <begin position="1"/>
        <end position="10"/>
    </location>
</feature>
<accession>A0A6A0A7L7</accession>
<feature type="non-terminal residue" evidence="2">
    <location>
        <position position="74"/>
    </location>
</feature>
<dbReference type="Proteomes" id="UP000485058">
    <property type="component" value="Unassembled WGS sequence"/>
</dbReference>
<protein>
    <submittedName>
        <fullName evidence="2">Uncharacterized protein</fullName>
    </submittedName>
</protein>
<proteinExistence type="predicted"/>
<evidence type="ECO:0000313" key="3">
    <source>
        <dbReference type="Proteomes" id="UP000485058"/>
    </source>
</evidence>
<evidence type="ECO:0000256" key="1">
    <source>
        <dbReference type="SAM" id="MobiDB-lite"/>
    </source>
</evidence>
<keyword evidence="3" id="KW-1185">Reference proteome</keyword>